<comment type="subcellular location">
    <subcellularLocation>
        <location evidence="1">Membrane</location>
        <topology evidence="1">Multi-pass membrane protein</topology>
    </subcellularLocation>
</comment>
<comment type="similarity">
    <text evidence="2">Belongs to the SLC29A/ENT transporter (TC 2.A.57) family.</text>
</comment>
<organism evidence="9 10">
    <name type="scientific">Leishmania donovani</name>
    <dbReference type="NCBI Taxonomy" id="5661"/>
    <lineage>
        <taxon>Eukaryota</taxon>
        <taxon>Discoba</taxon>
        <taxon>Euglenozoa</taxon>
        <taxon>Kinetoplastea</taxon>
        <taxon>Metakinetoplastina</taxon>
        <taxon>Trypanosomatida</taxon>
        <taxon>Trypanosomatidae</taxon>
        <taxon>Leishmaniinae</taxon>
        <taxon>Leishmania</taxon>
    </lineage>
</organism>
<accession>A0A504X297</accession>
<keyword evidence="6 8" id="KW-0472">Membrane</keyword>
<feature type="transmembrane region" description="Helical" evidence="8">
    <location>
        <begin position="211"/>
        <end position="231"/>
    </location>
</feature>
<feature type="transmembrane region" description="Helical" evidence="8">
    <location>
        <begin position="471"/>
        <end position="491"/>
    </location>
</feature>
<feature type="compositionally biased region" description="Basic and acidic residues" evidence="7">
    <location>
        <begin position="255"/>
        <end position="267"/>
    </location>
</feature>
<dbReference type="VEuPathDB" id="TriTrypDB:LdCL_360025900"/>
<dbReference type="Proteomes" id="UP000318821">
    <property type="component" value="Unassembled WGS sequence"/>
</dbReference>
<feature type="transmembrane region" description="Helical" evidence="8">
    <location>
        <begin position="179"/>
        <end position="199"/>
    </location>
</feature>
<feature type="transmembrane region" description="Helical" evidence="8">
    <location>
        <begin position="28"/>
        <end position="48"/>
    </location>
</feature>
<keyword evidence="5 8" id="KW-1133">Transmembrane helix</keyword>
<feature type="transmembrane region" description="Helical" evidence="8">
    <location>
        <begin position="140"/>
        <end position="158"/>
    </location>
</feature>
<feature type="transmembrane region" description="Helical" evidence="8">
    <location>
        <begin position="112"/>
        <end position="134"/>
    </location>
</feature>
<evidence type="ECO:0000256" key="3">
    <source>
        <dbReference type="ARBA" id="ARBA00022448"/>
    </source>
</evidence>
<feature type="compositionally biased region" description="Basic and acidic residues" evidence="7">
    <location>
        <begin position="564"/>
        <end position="573"/>
    </location>
</feature>
<gene>
    <name evidence="9" type="ORF">CGC20_28930</name>
</gene>
<feature type="transmembrane region" description="Helical" evidence="8">
    <location>
        <begin position="436"/>
        <end position="459"/>
    </location>
</feature>
<dbReference type="PANTHER" id="PTHR10332:SF82">
    <property type="entry name" value="TRANSPORTER 2, PUTATIVE-RELATED"/>
    <property type="match status" value="1"/>
</dbReference>
<evidence type="ECO:0000313" key="9">
    <source>
        <dbReference type="EMBL" id="TPP42244.1"/>
    </source>
</evidence>
<dbReference type="AlphaFoldDB" id="A0A504X297"/>
<feature type="transmembrane region" description="Helical" evidence="8">
    <location>
        <begin position="376"/>
        <end position="396"/>
    </location>
</feature>
<dbReference type="InterPro" id="IPR036259">
    <property type="entry name" value="MFS_trans_sf"/>
</dbReference>
<evidence type="ECO:0000256" key="2">
    <source>
        <dbReference type="ARBA" id="ARBA00007965"/>
    </source>
</evidence>
<feature type="region of interest" description="Disordered" evidence="7">
    <location>
        <begin position="255"/>
        <end position="276"/>
    </location>
</feature>
<keyword evidence="4 8" id="KW-0812">Transmembrane</keyword>
<dbReference type="VEuPathDB" id="TriTrypDB:LdBPK_362040.1"/>
<proteinExistence type="inferred from homology"/>
<dbReference type="InterPro" id="IPR002259">
    <property type="entry name" value="Eqnu_transpt"/>
</dbReference>
<keyword evidence="3" id="KW-0813">Transport</keyword>
<evidence type="ECO:0000256" key="6">
    <source>
        <dbReference type="ARBA" id="ARBA00023136"/>
    </source>
</evidence>
<evidence type="ECO:0000256" key="4">
    <source>
        <dbReference type="ARBA" id="ARBA00022692"/>
    </source>
</evidence>
<dbReference type="GO" id="GO:0005337">
    <property type="term" value="F:nucleoside transmembrane transporter activity"/>
    <property type="evidence" value="ECO:0007669"/>
    <property type="project" value="InterPro"/>
</dbReference>
<evidence type="ECO:0000313" key="10">
    <source>
        <dbReference type="Proteomes" id="UP000318821"/>
    </source>
</evidence>
<evidence type="ECO:0000256" key="7">
    <source>
        <dbReference type="SAM" id="MobiDB-lite"/>
    </source>
</evidence>
<reference evidence="10" key="1">
    <citation type="submission" date="2019-02" db="EMBL/GenBank/DDBJ databases">
        <title>FDA dAtabase for Regulatory Grade micrObial Sequences (FDA-ARGOS): Supporting development and validation of Infectious Disease Dx tests.</title>
        <authorList>
            <person name="Duncan R."/>
            <person name="Fisher C."/>
            <person name="Tallon L."/>
            <person name="Sadzewicz L."/>
            <person name="Sengamalay N."/>
            <person name="Ott S."/>
            <person name="Godinez A."/>
            <person name="Nagaraj S."/>
            <person name="Vavikolanu K."/>
            <person name="Vyas G."/>
            <person name="Nadendla S."/>
            <person name="Aluvathingal J."/>
            <person name="Sichtig H."/>
        </authorList>
    </citation>
    <scope>NUCLEOTIDE SEQUENCE [LARGE SCALE GENOMIC DNA]</scope>
    <source>
        <strain evidence="10">FDAARGOS_360</strain>
    </source>
</reference>
<evidence type="ECO:0000256" key="5">
    <source>
        <dbReference type="ARBA" id="ARBA00022989"/>
    </source>
</evidence>
<dbReference type="VEuPathDB" id="TriTrypDB:LDHU3_36.2660"/>
<feature type="transmembrane region" description="Helical" evidence="8">
    <location>
        <begin position="408"/>
        <end position="430"/>
    </location>
</feature>
<name>A0A504X297_LEIDO</name>
<dbReference type="EMBL" id="RHLD01000002">
    <property type="protein sequence ID" value="TPP42244.1"/>
    <property type="molecule type" value="Genomic_DNA"/>
</dbReference>
<feature type="region of interest" description="Disordered" evidence="7">
    <location>
        <begin position="533"/>
        <end position="573"/>
    </location>
</feature>
<evidence type="ECO:0000256" key="1">
    <source>
        <dbReference type="ARBA" id="ARBA00004141"/>
    </source>
</evidence>
<evidence type="ECO:0000256" key="8">
    <source>
        <dbReference type="SAM" id="Phobius"/>
    </source>
</evidence>
<dbReference type="GO" id="GO:0005886">
    <property type="term" value="C:plasma membrane"/>
    <property type="evidence" value="ECO:0007669"/>
    <property type="project" value="TreeGrafter"/>
</dbReference>
<comment type="caution">
    <text evidence="9">The sequence shown here is derived from an EMBL/GenBank/DDBJ whole genome shotgun (WGS) entry which is preliminary data.</text>
</comment>
<protein>
    <submittedName>
        <fullName evidence="9">Nucleoside transporter family protein</fullName>
    </submittedName>
</protein>
<dbReference type="PANTHER" id="PTHR10332">
    <property type="entry name" value="EQUILIBRATIVE NUCLEOSIDE TRANSPORTER"/>
    <property type="match status" value="1"/>
</dbReference>
<dbReference type="Pfam" id="PF01733">
    <property type="entry name" value="Nucleoside_tran"/>
    <property type="match status" value="1"/>
</dbReference>
<feature type="transmembrane region" description="Helical" evidence="8">
    <location>
        <begin position="345"/>
        <end position="370"/>
    </location>
</feature>
<sequence length="573" mass="61644">MTGQSAAVEGSNSALPWYRMGFHTLAEFNTYVTFVLLGMSIMMVTSAVTSAPDFVTKYFIYATGDPDAVAETPLFWNNANTFYNAGTYAMQVVTEIASLTPFMRSIPLGIRLFLGLGIPFVELVVIIAVPAATIPTQNGAIAVIMVVAMMGGLSKALCDSCTNALVGPFPTKFMNGAQWGLTVIALFMSIIQIILQVSMGSTFQDVLTISRIYFGIGIGIQVMAIAALVLLRYNPFAQKYIAEFRAAALRRRGHVEPEESQDSKEPATGDVAEAPKAGEKEVTLDAMEEADEVRAVPSDAFVAKSGAVLQATGDADRMVDLDQTKNITSTEQMLRASVWSVFKRIYPMLLCAFTIFFTTLLVFPGVFFLVPARSGWYMTIIVTLFNAGDFVARVLLMIRVLRPSPKLVIVGTFGRLAVIPLIVLCVRGFIPGVALPYVLIFLFGLTNGYFGTMSCIHCPRTPTLHYAGERSVAAMLAGISLMLGLCFGSNIRTSGFAGGISDDDMLHFCASADCVPSLRTAVAVEDDNVSECSGSTLPPRRLPQVVPSAPGEGQAVNCPFSDAATREARQEGT</sequence>
<dbReference type="SUPFAM" id="SSF103473">
    <property type="entry name" value="MFS general substrate transporter"/>
    <property type="match status" value="1"/>
</dbReference>